<proteinExistence type="predicted"/>
<gene>
    <name evidence="1" type="ORF">ILEXP_LOCUS1559</name>
</gene>
<dbReference type="Proteomes" id="UP001642360">
    <property type="component" value="Unassembled WGS sequence"/>
</dbReference>
<dbReference type="EMBL" id="CAUOFW020000536">
    <property type="protein sequence ID" value="CAK9134626.1"/>
    <property type="molecule type" value="Genomic_DNA"/>
</dbReference>
<dbReference type="AlphaFoldDB" id="A0ABC8QPN4"/>
<accession>A0ABC8QPN4</accession>
<sequence>MERPPKKKVTTEIFTSKSATGKLQARSDVGGSSVKIIETQPTTKTIVPISQGDSAVTNEAKGDNSWLGSAKGSKWGGTHCATSNVEEESAYAISDASTRGDAESATMSDADLAAKGGVDLAVKGDFAIKDVEVGRRRMAPDALWVIPATYWAEPS</sequence>
<keyword evidence="2" id="KW-1185">Reference proteome</keyword>
<protein>
    <submittedName>
        <fullName evidence="1">Uncharacterized protein</fullName>
    </submittedName>
</protein>
<comment type="caution">
    <text evidence="1">The sequence shown here is derived from an EMBL/GenBank/DDBJ whole genome shotgun (WGS) entry which is preliminary data.</text>
</comment>
<organism evidence="1 2">
    <name type="scientific">Ilex paraguariensis</name>
    <name type="common">yerba mate</name>
    <dbReference type="NCBI Taxonomy" id="185542"/>
    <lineage>
        <taxon>Eukaryota</taxon>
        <taxon>Viridiplantae</taxon>
        <taxon>Streptophyta</taxon>
        <taxon>Embryophyta</taxon>
        <taxon>Tracheophyta</taxon>
        <taxon>Spermatophyta</taxon>
        <taxon>Magnoliopsida</taxon>
        <taxon>eudicotyledons</taxon>
        <taxon>Gunneridae</taxon>
        <taxon>Pentapetalae</taxon>
        <taxon>asterids</taxon>
        <taxon>campanulids</taxon>
        <taxon>Aquifoliales</taxon>
        <taxon>Aquifoliaceae</taxon>
        <taxon>Ilex</taxon>
    </lineage>
</organism>
<evidence type="ECO:0000313" key="1">
    <source>
        <dbReference type="EMBL" id="CAK9134626.1"/>
    </source>
</evidence>
<evidence type="ECO:0000313" key="2">
    <source>
        <dbReference type="Proteomes" id="UP001642360"/>
    </source>
</evidence>
<name>A0ABC8QPN4_9AQUA</name>
<reference evidence="1 2" key="1">
    <citation type="submission" date="2024-02" db="EMBL/GenBank/DDBJ databases">
        <authorList>
            <person name="Vignale AGUSTIN F."/>
            <person name="Sosa J E."/>
            <person name="Modenutti C."/>
        </authorList>
    </citation>
    <scope>NUCLEOTIDE SEQUENCE [LARGE SCALE GENOMIC DNA]</scope>
</reference>